<organism evidence="2 3">
    <name type="scientific">Luteolibacter pohnpeiensis</name>
    <dbReference type="NCBI Taxonomy" id="454153"/>
    <lineage>
        <taxon>Bacteria</taxon>
        <taxon>Pseudomonadati</taxon>
        <taxon>Verrucomicrobiota</taxon>
        <taxon>Verrucomicrobiia</taxon>
        <taxon>Verrucomicrobiales</taxon>
        <taxon>Verrucomicrobiaceae</taxon>
        <taxon>Luteolibacter</taxon>
    </lineage>
</organism>
<evidence type="ECO:0000313" key="3">
    <source>
        <dbReference type="Proteomes" id="UP000603141"/>
    </source>
</evidence>
<keyword evidence="1" id="KW-0732">Signal</keyword>
<reference evidence="2" key="1">
    <citation type="submission" date="2021-01" db="EMBL/GenBank/DDBJ databases">
        <title>Modified the classification status of verrucomicrobia.</title>
        <authorList>
            <person name="Feng X."/>
        </authorList>
    </citation>
    <scope>NUCLEOTIDE SEQUENCE</scope>
    <source>
        <strain evidence="2">KCTC 22041</strain>
    </source>
</reference>
<dbReference type="RefSeq" id="WP_200272461.1">
    <property type="nucleotide sequence ID" value="NZ_JAENIJ010000029.1"/>
</dbReference>
<accession>A0A934SDH3</accession>
<evidence type="ECO:0000313" key="2">
    <source>
        <dbReference type="EMBL" id="MBK1883869.1"/>
    </source>
</evidence>
<proteinExistence type="predicted"/>
<protein>
    <recommendedName>
        <fullName evidence="4">DUF4468 domain-containing protein</fullName>
    </recommendedName>
</protein>
<feature type="signal peptide" evidence="1">
    <location>
        <begin position="1"/>
        <end position="20"/>
    </location>
</feature>
<dbReference type="EMBL" id="JAENIJ010000029">
    <property type="protein sequence ID" value="MBK1883869.1"/>
    <property type="molecule type" value="Genomic_DNA"/>
</dbReference>
<feature type="chain" id="PRO_5037372185" description="DUF4468 domain-containing protein" evidence="1">
    <location>
        <begin position="21"/>
        <end position="178"/>
    </location>
</feature>
<evidence type="ECO:0000256" key="1">
    <source>
        <dbReference type="SAM" id="SignalP"/>
    </source>
</evidence>
<sequence>MKILLCSACLLLTGFSPLFAQTTTDTTDTQESSESTETSRTDGFWQATMSGGEYEVALSRITSVSRHKYLLDGALIVDEVTIDTVGQSLARFYYIEPVTEKLPGNTGAALTNRTSDLIERAGQLNPNGLENMVVKKYPETTHAHTVEYRLLSKAQLTTLFNSVRKAWENGRGSKLVVK</sequence>
<keyword evidence="3" id="KW-1185">Reference proteome</keyword>
<name>A0A934SDH3_9BACT</name>
<comment type="caution">
    <text evidence="2">The sequence shown here is derived from an EMBL/GenBank/DDBJ whole genome shotgun (WGS) entry which is preliminary data.</text>
</comment>
<dbReference type="AlphaFoldDB" id="A0A934SDH3"/>
<dbReference type="Proteomes" id="UP000603141">
    <property type="component" value="Unassembled WGS sequence"/>
</dbReference>
<evidence type="ECO:0008006" key="4">
    <source>
        <dbReference type="Google" id="ProtNLM"/>
    </source>
</evidence>
<gene>
    <name evidence="2" type="ORF">JIN85_15735</name>
</gene>